<proteinExistence type="predicted"/>
<feature type="coiled-coil region" evidence="1">
    <location>
        <begin position="318"/>
        <end position="360"/>
    </location>
</feature>
<evidence type="ECO:0000256" key="2">
    <source>
        <dbReference type="SAM" id="MobiDB-lite"/>
    </source>
</evidence>
<evidence type="ECO:0000256" key="1">
    <source>
        <dbReference type="SAM" id="Coils"/>
    </source>
</evidence>
<sequence>MPPNAIAPLHSAVIHRQVGALRGAGRRPAEPGQPKRSPVRQHRLSLSSLTCGGPLRDVPVGIANARASSSSLETGGSGPEGRGGEEAGDAIRRAGEEVSTSEAAEDWESNSGEAGHDEESELEEGARVVDGVLIPARYAHLPVKEALRRMRIGAGNTGLVPWNKGMKLSTDMLEKIKLKTLEAMQRPEVKAKIAGRKRKPHTAEAREKIRAAMKAHHIKMRKELGIEMTVRERAKLKRQERRQRQRELAEQKAAKRAGEPRSRGTKKRQKRSEAHRRKISEAIRRKWQEPTYRDQMIQSIQAGQEKRLETAKVNAPIRERVKGMMQQAQDELELERKRKFKEVSGIVSKLELEINSLEAQRFIHSAEKDMETVAEIDKVLEEARGVLQQVKGLLEPLTQKMGSVAADSEGDSTNGNGFAYNGTADSSATDDLNNSVRFRKLL</sequence>
<feature type="compositionally biased region" description="Basic residues" evidence="2">
    <location>
        <begin position="234"/>
        <end position="244"/>
    </location>
</feature>
<keyword evidence="1" id="KW-0175">Coiled coil</keyword>
<dbReference type="Proteomes" id="UP000708148">
    <property type="component" value="Unassembled WGS sequence"/>
</dbReference>
<comment type="caution">
    <text evidence="3">The sequence shown here is derived from an EMBL/GenBank/DDBJ whole genome shotgun (WGS) entry which is preliminary data.</text>
</comment>
<dbReference type="OrthoDB" id="515164at2759"/>
<feature type="region of interest" description="Disordered" evidence="2">
    <location>
        <begin position="234"/>
        <end position="284"/>
    </location>
</feature>
<feature type="region of interest" description="Disordered" evidence="2">
    <location>
        <begin position="21"/>
        <end position="123"/>
    </location>
</feature>
<dbReference type="EMBL" id="CAJHUC010001720">
    <property type="protein sequence ID" value="CAD7702135.1"/>
    <property type="molecule type" value="Genomic_DNA"/>
</dbReference>
<dbReference type="PANTHER" id="PTHR34199:SF2">
    <property type="entry name" value="NUMOD3 MOTIF FAMILY PROTEIN, EXPRESSED"/>
    <property type="match status" value="1"/>
</dbReference>
<feature type="region of interest" description="Disordered" evidence="2">
    <location>
        <begin position="404"/>
        <end position="434"/>
    </location>
</feature>
<name>A0A8S1JEF8_9CHLO</name>
<feature type="compositionally biased region" description="Basic and acidic residues" evidence="2">
    <location>
        <begin position="82"/>
        <end position="96"/>
    </location>
</feature>
<evidence type="ECO:0008006" key="5">
    <source>
        <dbReference type="Google" id="ProtNLM"/>
    </source>
</evidence>
<accession>A0A8S1JEF8</accession>
<evidence type="ECO:0000313" key="3">
    <source>
        <dbReference type="EMBL" id="CAD7702135.1"/>
    </source>
</evidence>
<organism evidence="3 4">
    <name type="scientific">Ostreobium quekettii</name>
    <dbReference type="NCBI Taxonomy" id="121088"/>
    <lineage>
        <taxon>Eukaryota</taxon>
        <taxon>Viridiplantae</taxon>
        <taxon>Chlorophyta</taxon>
        <taxon>core chlorophytes</taxon>
        <taxon>Ulvophyceae</taxon>
        <taxon>TCBD clade</taxon>
        <taxon>Bryopsidales</taxon>
        <taxon>Ostreobineae</taxon>
        <taxon>Ostreobiaceae</taxon>
        <taxon>Ostreobium</taxon>
    </lineage>
</organism>
<dbReference type="AlphaFoldDB" id="A0A8S1JEF8"/>
<protein>
    <recommendedName>
        <fullName evidence="5">Nuclease associated modular domain-containing protein</fullName>
    </recommendedName>
</protein>
<evidence type="ECO:0000313" key="4">
    <source>
        <dbReference type="Proteomes" id="UP000708148"/>
    </source>
</evidence>
<gene>
    <name evidence="3" type="ORF">OSTQU699_LOCUS7492</name>
</gene>
<dbReference type="PANTHER" id="PTHR34199">
    <property type="entry name" value="NUMOD3 MOTIF FAMILY PROTEIN, EXPRESSED"/>
    <property type="match status" value="1"/>
</dbReference>
<keyword evidence="4" id="KW-1185">Reference proteome</keyword>
<feature type="compositionally biased region" description="Polar residues" evidence="2">
    <location>
        <begin position="423"/>
        <end position="434"/>
    </location>
</feature>
<feature type="compositionally biased region" description="Basic and acidic residues" evidence="2">
    <location>
        <begin position="245"/>
        <end position="262"/>
    </location>
</feature>
<feature type="compositionally biased region" description="Basic residues" evidence="2">
    <location>
        <begin position="263"/>
        <end position="278"/>
    </location>
</feature>
<reference evidence="3" key="1">
    <citation type="submission" date="2020-12" db="EMBL/GenBank/DDBJ databases">
        <authorList>
            <person name="Iha C."/>
        </authorList>
    </citation>
    <scope>NUCLEOTIDE SEQUENCE</scope>
</reference>